<accession>A0A8H6X460</accession>
<dbReference type="Proteomes" id="UP000620124">
    <property type="component" value="Unassembled WGS sequence"/>
</dbReference>
<proteinExistence type="predicted"/>
<evidence type="ECO:0000313" key="1">
    <source>
        <dbReference type="EMBL" id="KAF7333694.1"/>
    </source>
</evidence>
<keyword evidence="2" id="KW-1185">Reference proteome</keyword>
<protein>
    <submittedName>
        <fullName evidence="1">Uncharacterized protein</fullName>
    </submittedName>
</protein>
<reference evidence="1" key="1">
    <citation type="submission" date="2020-05" db="EMBL/GenBank/DDBJ databases">
        <title>Mycena genomes resolve the evolution of fungal bioluminescence.</title>
        <authorList>
            <person name="Tsai I.J."/>
        </authorList>
    </citation>
    <scope>NUCLEOTIDE SEQUENCE</scope>
    <source>
        <strain evidence="1">CCC161011</strain>
    </source>
</reference>
<organism evidence="1 2">
    <name type="scientific">Mycena venus</name>
    <dbReference type="NCBI Taxonomy" id="2733690"/>
    <lineage>
        <taxon>Eukaryota</taxon>
        <taxon>Fungi</taxon>
        <taxon>Dikarya</taxon>
        <taxon>Basidiomycota</taxon>
        <taxon>Agaricomycotina</taxon>
        <taxon>Agaricomycetes</taxon>
        <taxon>Agaricomycetidae</taxon>
        <taxon>Agaricales</taxon>
        <taxon>Marasmiineae</taxon>
        <taxon>Mycenaceae</taxon>
        <taxon>Mycena</taxon>
    </lineage>
</organism>
<sequence length="217" mass="23957">MVCSPSASFSSLDACWKPLHKINFNNQIRSTNIPLVKHERLEYENRPLCDTTAYLKLSAFPNVLHHDAYKIVIYACENQQIPLKQSVASRVRDLVRLGSSVQEMTPRAALLSYILSTPTLPSGQCTCLLTSVVEAAPALSSPRLSYAGYFLDAGERKERSDPAAGTAVVDARRRAGWLGPHTRKVLNRGHGWRCMRLASSGTVIYLEGSSVVVSYYA</sequence>
<comment type="caution">
    <text evidence="1">The sequence shown here is derived from an EMBL/GenBank/DDBJ whole genome shotgun (WGS) entry which is preliminary data.</text>
</comment>
<evidence type="ECO:0000313" key="2">
    <source>
        <dbReference type="Proteomes" id="UP000620124"/>
    </source>
</evidence>
<dbReference type="EMBL" id="JACAZI010000028">
    <property type="protein sequence ID" value="KAF7333694.1"/>
    <property type="molecule type" value="Genomic_DNA"/>
</dbReference>
<name>A0A8H6X460_9AGAR</name>
<gene>
    <name evidence="1" type="ORF">MVEN_02325600</name>
</gene>
<dbReference type="AlphaFoldDB" id="A0A8H6X460"/>